<sequence>MNVVCNYFCSRPSHVHFLAPLIRFSHSCECSCCLFWNQLFPHSSSSKMVAANVPFSMTKRLTSWGHYGGT</sequence>
<dbReference type="AlphaFoldDB" id="A0A2P5C3W4"/>
<name>A0A2P5C3W4_PARAD</name>
<evidence type="ECO:0000313" key="1">
    <source>
        <dbReference type="EMBL" id="PON55780.1"/>
    </source>
</evidence>
<accession>A0A2P5C3W4</accession>
<organism evidence="1 2">
    <name type="scientific">Parasponia andersonii</name>
    <name type="common">Sponia andersonii</name>
    <dbReference type="NCBI Taxonomy" id="3476"/>
    <lineage>
        <taxon>Eukaryota</taxon>
        <taxon>Viridiplantae</taxon>
        <taxon>Streptophyta</taxon>
        <taxon>Embryophyta</taxon>
        <taxon>Tracheophyta</taxon>
        <taxon>Spermatophyta</taxon>
        <taxon>Magnoliopsida</taxon>
        <taxon>eudicotyledons</taxon>
        <taxon>Gunneridae</taxon>
        <taxon>Pentapetalae</taxon>
        <taxon>rosids</taxon>
        <taxon>fabids</taxon>
        <taxon>Rosales</taxon>
        <taxon>Cannabaceae</taxon>
        <taxon>Parasponia</taxon>
    </lineage>
</organism>
<proteinExistence type="predicted"/>
<evidence type="ECO:0000313" key="2">
    <source>
        <dbReference type="Proteomes" id="UP000237105"/>
    </source>
</evidence>
<gene>
    <name evidence="1" type="ORF">PanWU01x14_185890</name>
</gene>
<comment type="caution">
    <text evidence="1">The sequence shown here is derived from an EMBL/GenBank/DDBJ whole genome shotgun (WGS) entry which is preliminary data.</text>
</comment>
<dbReference type="Proteomes" id="UP000237105">
    <property type="component" value="Unassembled WGS sequence"/>
</dbReference>
<keyword evidence="2" id="KW-1185">Reference proteome</keyword>
<protein>
    <submittedName>
        <fullName evidence="1">Uncharacterized protein</fullName>
    </submittedName>
</protein>
<dbReference type="EMBL" id="JXTB01000179">
    <property type="protein sequence ID" value="PON55780.1"/>
    <property type="molecule type" value="Genomic_DNA"/>
</dbReference>
<reference evidence="2" key="1">
    <citation type="submission" date="2016-06" db="EMBL/GenBank/DDBJ databases">
        <title>Parallel loss of symbiosis genes in relatives of nitrogen-fixing non-legume Parasponia.</title>
        <authorList>
            <person name="Van Velzen R."/>
            <person name="Holmer R."/>
            <person name="Bu F."/>
            <person name="Rutten L."/>
            <person name="Van Zeijl A."/>
            <person name="Liu W."/>
            <person name="Santuari L."/>
            <person name="Cao Q."/>
            <person name="Sharma T."/>
            <person name="Shen D."/>
            <person name="Roswanjaya Y."/>
            <person name="Wardhani T."/>
            <person name="Kalhor M.S."/>
            <person name="Jansen J."/>
            <person name="Van den Hoogen J."/>
            <person name="Gungor B."/>
            <person name="Hartog M."/>
            <person name="Hontelez J."/>
            <person name="Verver J."/>
            <person name="Yang W.-C."/>
            <person name="Schijlen E."/>
            <person name="Repin R."/>
            <person name="Schilthuizen M."/>
            <person name="Schranz E."/>
            <person name="Heidstra R."/>
            <person name="Miyata K."/>
            <person name="Fedorova E."/>
            <person name="Kohlen W."/>
            <person name="Bisseling T."/>
            <person name="Smit S."/>
            <person name="Geurts R."/>
        </authorList>
    </citation>
    <scope>NUCLEOTIDE SEQUENCE [LARGE SCALE GENOMIC DNA]</scope>
    <source>
        <strain evidence="2">cv. WU1-14</strain>
    </source>
</reference>